<proteinExistence type="predicted"/>
<keyword evidence="2" id="KW-0963">Cytoplasm</keyword>
<evidence type="ECO:0000256" key="6">
    <source>
        <dbReference type="SAM" id="MobiDB-lite"/>
    </source>
</evidence>
<keyword evidence="4" id="KW-0206">Cytoskeleton</keyword>
<comment type="subcellular location">
    <subcellularLocation>
        <location evidence="1">Cytoplasm</location>
        <location evidence="1">Cytoskeleton</location>
        <location evidence="1">Cilium axoneme</location>
    </subcellularLocation>
</comment>
<evidence type="ECO:0000313" key="7">
    <source>
        <dbReference type="EMBL" id="KAK4883733.1"/>
    </source>
</evidence>
<evidence type="ECO:0000256" key="2">
    <source>
        <dbReference type="ARBA" id="ARBA00022490"/>
    </source>
</evidence>
<feature type="compositionally biased region" description="Basic and acidic residues" evidence="6">
    <location>
        <begin position="330"/>
        <end position="341"/>
    </location>
</feature>
<evidence type="ECO:0000256" key="5">
    <source>
        <dbReference type="ARBA" id="ARBA00023273"/>
    </source>
</evidence>
<feature type="region of interest" description="Disordered" evidence="6">
    <location>
        <begin position="323"/>
        <end position="348"/>
    </location>
</feature>
<reference evidence="8" key="1">
    <citation type="submission" date="2023-01" db="EMBL/GenBank/DDBJ databases">
        <title>Key to firefly adult light organ development and bioluminescence: homeobox transcription factors regulate luciferase expression and transportation to peroxisome.</title>
        <authorList>
            <person name="Fu X."/>
        </authorList>
    </citation>
    <scope>NUCLEOTIDE SEQUENCE [LARGE SCALE GENOMIC DNA]</scope>
</reference>
<evidence type="ECO:0008006" key="9">
    <source>
        <dbReference type="Google" id="ProtNLM"/>
    </source>
</evidence>
<accession>A0AAN7PER9</accession>
<keyword evidence="5" id="KW-0966">Cell projection</keyword>
<gene>
    <name evidence="7" type="ORF">RN001_000004</name>
</gene>
<dbReference type="GO" id="GO:0060294">
    <property type="term" value="P:cilium movement involved in cell motility"/>
    <property type="evidence" value="ECO:0007669"/>
    <property type="project" value="InterPro"/>
</dbReference>
<sequence>MLAKKLIPFLKIPDSKELSTTDPEDELLVDMSRNDMLQLCYFFEQAGLGLPKSEMFSLMVSMKNLIRTEPLTSIRFWGKIRGLYKNYYILETELTEEEYARRNEGLEAEELNVANDENLELERISESQEIEGESDTKVPRKLPPIPSPTVEVQLDPPPESSGSGTNKKVYYICNEIGDEWTQLPDVTPQQIRVARQIKKSFTGLLTQEIITYPHFPGLEINYLRAQIARISAGTQISPLGFYTFKDEGFGEEEEEEEEAEGEEAADVVKTSYKENRKYEPPVLRDLIDSSMSFWVHHTMYILPQGRTIWWNPNPTVAIDEAAEEELGEEEGGKQPPGREPETGPPLLTPLSEDASLEAIPPWSVRTSSNILSDYSLAVVRSNLWPGAYCFTNQGKIFQNIYIGHGHKFMSHNFTPLPLPYVEQDYILGPEIMEMTDPTGEQEEQWRIDHLPPPPPEKVEEEGEEEEEEGEED</sequence>
<evidence type="ECO:0000256" key="4">
    <source>
        <dbReference type="ARBA" id="ARBA00023212"/>
    </source>
</evidence>
<dbReference type="EMBL" id="JARPUR010000001">
    <property type="protein sequence ID" value="KAK4883733.1"/>
    <property type="molecule type" value="Genomic_DNA"/>
</dbReference>
<dbReference type="PANTHER" id="PTHR13159">
    <property type="entry name" value="RADIAL SPOKEHEAD-RELATED"/>
    <property type="match status" value="1"/>
</dbReference>
<evidence type="ECO:0000256" key="1">
    <source>
        <dbReference type="ARBA" id="ARBA00004430"/>
    </source>
</evidence>
<comment type="caution">
    <text evidence="7">The sequence shown here is derived from an EMBL/GenBank/DDBJ whole genome shotgun (WGS) entry which is preliminary data.</text>
</comment>
<dbReference type="Proteomes" id="UP001353858">
    <property type="component" value="Unassembled WGS sequence"/>
</dbReference>
<dbReference type="AlphaFoldDB" id="A0AAN7PER9"/>
<keyword evidence="8" id="KW-1185">Reference proteome</keyword>
<feature type="compositionally biased region" description="Acidic residues" evidence="6">
    <location>
        <begin position="458"/>
        <end position="472"/>
    </location>
</feature>
<evidence type="ECO:0000313" key="8">
    <source>
        <dbReference type="Proteomes" id="UP001353858"/>
    </source>
</evidence>
<protein>
    <recommendedName>
        <fullName evidence="9">Radial spoke head protein 6 homolog A</fullName>
    </recommendedName>
</protein>
<dbReference type="InterPro" id="IPR006802">
    <property type="entry name" value="Radial_spoke"/>
</dbReference>
<dbReference type="Pfam" id="PF04712">
    <property type="entry name" value="Radial_spoke"/>
    <property type="match status" value="1"/>
</dbReference>
<organism evidence="7 8">
    <name type="scientific">Aquatica leii</name>
    <dbReference type="NCBI Taxonomy" id="1421715"/>
    <lineage>
        <taxon>Eukaryota</taxon>
        <taxon>Metazoa</taxon>
        <taxon>Ecdysozoa</taxon>
        <taxon>Arthropoda</taxon>
        <taxon>Hexapoda</taxon>
        <taxon>Insecta</taxon>
        <taxon>Pterygota</taxon>
        <taxon>Neoptera</taxon>
        <taxon>Endopterygota</taxon>
        <taxon>Coleoptera</taxon>
        <taxon>Polyphaga</taxon>
        <taxon>Elateriformia</taxon>
        <taxon>Elateroidea</taxon>
        <taxon>Lampyridae</taxon>
        <taxon>Luciolinae</taxon>
        <taxon>Aquatica</taxon>
    </lineage>
</organism>
<feature type="region of interest" description="Disordered" evidence="6">
    <location>
        <begin position="436"/>
        <end position="472"/>
    </location>
</feature>
<name>A0AAN7PER9_9COLE</name>
<dbReference type="PANTHER" id="PTHR13159:SF0">
    <property type="entry name" value="RADIAL SPOKE HEAD 6 HOMOLOG A"/>
    <property type="match status" value="1"/>
</dbReference>
<keyword evidence="3" id="KW-0969">Cilium</keyword>
<dbReference type="GO" id="GO:0035082">
    <property type="term" value="P:axoneme assembly"/>
    <property type="evidence" value="ECO:0007669"/>
    <property type="project" value="TreeGrafter"/>
</dbReference>
<evidence type="ECO:0000256" key="3">
    <source>
        <dbReference type="ARBA" id="ARBA00023069"/>
    </source>
</evidence>
<dbReference type="GO" id="GO:0001534">
    <property type="term" value="C:radial spoke"/>
    <property type="evidence" value="ECO:0007669"/>
    <property type="project" value="InterPro"/>
</dbReference>
<feature type="region of interest" description="Disordered" evidence="6">
    <location>
        <begin position="127"/>
        <end position="166"/>
    </location>
</feature>